<reference evidence="2 3" key="1">
    <citation type="journal article" date="2008" name="Nature">
        <title>The genome of Laccaria bicolor provides insights into mycorrhizal symbiosis.</title>
        <authorList>
            <person name="Martin F."/>
            <person name="Aerts A."/>
            <person name="Ahren D."/>
            <person name="Brun A."/>
            <person name="Danchin E.G.J."/>
            <person name="Duchaussoy F."/>
            <person name="Gibon J."/>
            <person name="Kohler A."/>
            <person name="Lindquist E."/>
            <person name="Pereda V."/>
            <person name="Salamov A."/>
            <person name="Shapiro H.J."/>
            <person name="Wuyts J."/>
            <person name="Blaudez D."/>
            <person name="Buee M."/>
            <person name="Brokstein P."/>
            <person name="Canbaeck B."/>
            <person name="Cohen D."/>
            <person name="Courty P.E."/>
            <person name="Coutinho P.M."/>
            <person name="Delaruelle C."/>
            <person name="Detter J.C."/>
            <person name="Deveau A."/>
            <person name="DiFazio S."/>
            <person name="Duplessis S."/>
            <person name="Fraissinet-Tachet L."/>
            <person name="Lucic E."/>
            <person name="Frey-Klett P."/>
            <person name="Fourrey C."/>
            <person name="Feussner I."/>
            <person name="Gay G."/>
            <person name="Grimwood J."/>
            <person name="Hoegger P.J."/>
            <person name="Jain P."/>
            <person name="Kilaru S."/>
            <person name="Labbe J."/>
            <person name="Lin Y.C."/>
            <person name="Legue V."/>
            <person name="Le Tacon F."/>
            <person name="Marmeisse R."/>
            <person name="Melayah D."/>
            <person name="Montanini B."/>
            <person name="Muratet M."/>
            <person name="Nehls U."/>
            <person name="Niculita-Hirzel H."/>
            <person name="Oudot-Le Secq M.P."/>
            <person name="Peter M."/>
            <person name="Quesneville H."/>
            <person name="Rajashekar B."/>
            <person name="Reich M."/>
            <person name="Rouhier N."/>
            <person name="Schmutz J."/>
            <person name="Yin T."/>
            <person name="Chalot M."/>
            <person name="Henrissat B."/>
            <person name="Kuees U."/>
            <person name="Lucas S."/>
            <person name="Van de Peer Y."/>
            <person name="Podila G.K."/>
            <person name="Polle A."/>
            <person name="Pukkila P.J."/>
            <person name="Richardson P.M."/>
            <person name="Rouze P."/>
            <person name="Sanders I.R."/>
            <person name="Stajich J.E."/>
            <person name="Tunlid A."/>
            <person name="Tuskan G."/>
            <person name="Grigoriev I.V."/>
        </authorList>
    </citation>
    <scope>NUCLEOTIDE SEQUENCE [LARGE SCALE GENOMIC DNA]</scope>
    <source>
        <strain evidence="3">S238N-H82 / ATCC MYA-4686</strain>
    </source>
</reference>
<dbReference type="RefSeq" id="XP_001890012.1">
    <property type="nucleotide sequence ID" value="XM_001889977.1"/>
</dbReference>
<feature type="compositionally biased region" description="Polar residues" evidence="1">
    <location>
        <begin position="501"/>
        <end position="523"/>
    </location>
</feature>
<name>B0E1E2_LACBS</name>
<evidence type="ECO:0000313" key="2">
    <source>
        <dbReference type="EMBL" id="EDQ99366.1"/>
    </source>
</evidence>
<dbReference type="InParanoid" id="B0E1E2"/>
<dbReference type="OrthoDB" id="3271192at2759"/>
<feature type="region of interest" description="Disordered" evidence="1">
    <location>
        <begin position="375"/>
        <end position="596"/>
    </location>
</feature>
<proteinExistence type="predicted"/>
<dbReference type="EMBL" id="DS547166">
    <property type="protein sequence ID" value="EDQ99366.1"/>
    <property type="molecule type" value="Genomic_DNA"/>
</dbReference>
<gene>
    <name evidence="2" type="ORF">LACBIDRAFT_335110</name>
</gene>
<dbReference type="Proteomes" id="UP000001194">
    <property type="component" value="Unassembled WGS sequence"/>
</dbReference>
<feature type="compositionally biased region" description="Low complexity" evidence="1">
    <location>
        <begin position="20"/>
        <end position="31"/>
    </location>
</feature>
<feature type="compositionally biased region" description="Basic and acidic residues" evidence="1">
    <location>
        <begin position="585"/>
        <end position="596"/>
    </location>
</feature>
<feature type="compositionally biased region" description="Gly residues" evidence="1">
    <location>
        <begin position="524"/>
        <end position="541"/>
    </location>
</feature>
<evidence type="ECO:0000313" key="3">
    <source>
        <dbReference type="Proteomes" id="UP000001194"/>
    </source>
</evidence>
<sequence>MSGSNRKATLSGPGQTGQLAPRSSRSASNPPVTNSPPRKRGSRSGGSSTIPQVEEELDRTLQTAEGSPSPSREGNQLPDPTVPSSISESAPVEAIRGIIDRSRKGKERETHLFAHAPHLKMAPAYEETLTQSIVCCHHTWDPAEDIDPLWEFGAEEGVLQGLTPTQTMPFRDILICWTAPHQNLEWENLEDYTQLLCATTLSRRDIELIPENGKSYYTLHYKILMHTYEVTLGITQIISTIDRLLARSARRSFSIDKGFVILKQLAMGEDADHIQLSFYTLQIRCKGAVNHIRQDLNSIRAIFGQFNNALTNRSYNSTLSDIRSNYGQLPPRLEVARHMLREDYQKEMPEHLRSYKDKLVEEWVKSGREINARPYERKPAHYPQLKYDERSDSPRAWSRMQGSLPTLAPSQPLVFGSVSSRDRRRAPPPTSISMAVSRNHPLSHFAGLNSNMGGEEGREGEDSDPHNPWITVQSGRFRSTRSRPTHVNKNARFASPHEDQPSTPAIHTTESFSYTKQGRSGRSLNGGGPPNGDSPPGGGSPSGPRYPARRNNEGLPLSRGHAQNSGQGPPGGEPPGGDPGYGIDPEEKGPEDEKNKGEWQLNNKISMGMIPQWDGNPTTMIDYIMEIALLARLSKRLFKEIGQIAPIRWTGSAKGWWMTLPRADQAYFSQDWECLMTGMCDHFMNDEWLNDRGIEFDAMRFRDGWYTLL</sequence>
<protein>
    <submittedName>
        <fullName evidence="2">Predicted protein</fullName>
    </submittedName>
</protein>
<dbReference type="AlphaFoldDB" id="B0E1E2"/>
<organism evidence="3">
    <name type="scientific">Laccaria bicolor (strain S238N-H82 / ATCC MYA-4686)</name>
    <name type="common">Bicoloured deceiver</name>
    <name type="synonym">Laccaria laccata var. bicolor</name>
    <dbReference type="NCBI Taxonomy" id="486041"/>
    <lineage>
        <taxon>Eukaryota</taxon>
        <taxon>Fungi</taxon>
        <taxon>Dikarya</taxon>
        <taxon>Basidiomycota</taxon>
        <taxon>Agaricomycotina</taxon>
        <taxon>Agaricomycetes</taxon>
        <taxon>Agaricomycetidae</taxon>
        <taxon>Agaricales</taxon>
        <taxon>Agaricineae</taxon>
        <taxon>Hydnangiaceae</taxon>
        <taxon>Laccaria</taxon>
    </lineage>
</organism>
<dbReference type="HOGENOM" id="CLU_389346_0_0_1"/>
<dbReference type="KEGG" id="lbc:LACBIDRAFT_335110"/>
<evidence type="ECO:0000256" key="1">
    <source>
        <dbReference type="SAM" id="MobiDB-lite"/>
    </source>
</evidence>
<dbReference type="GeneID" id="6085663"/>
<feature type="compositionally biased region" description="Polar residues" evidence="1">
    <location>
        <begin position="60"/>
        <end position="74"/>
    </location>
</feature>
<keyword evidence="3" id="KW-1185">Reference proteome</keyword>
<feature type="compositionally biased region" description="Polar residues" evidence="1">
    <location>
        <begin position="1"/>
        <end position="18"/>
    </location>
</feature>
<accession>B0E1E2</accession>
<feature type="region of interest" description="Disordered" evidence="1">
    <location>
        <begin position="1"/>
        <end position="94"/>
    </location>
</feature>